<evidence type="ECO:0000313" key="4">
    <source>
        <dbReference type="Proteomes" id="UP000306196"/>
    </source>
</evidence>
<keyword evidence="4" id="KW-1185">Reference proteome</keyword>
<keyword evidence="2" id="KW-0812">Transmembrane</keyword>
<sequence>MKGSPPMRLSRNQPLLMGALIAVLLGTAWLFSRVLEMRFESGTVYPPYSTLRADPLGSKALYESLDRLPGMEVRQNFRSLEKLHGKVGETLVLLDLKPSTWVDGLVIKGKDLQRYAVEGGRVVMTLDGAGMGMARIGEEARQQRLEREKERQRKARKDKDKDGKEISDEDLKNLGLELPDSLAKVTGLEVSGGKFMLTSKGGKPLKKEEGLKLDDAKLPLWYSGTSLEVDEKVKADWKVLATVNGDPVMVEKSAGRGSMVVCTDSYFVSNEALLKEPAPEFLLWLMGGNSSTVIFDETHLGTKESPGIMALARRFRLHGFFVGGLLLFGLFVWQASSSLVPQRGSDRGDGSVSGQGATAGLVSLLRRGVSRRQLLSKCFEAWDKGALVKSPAMQRRMEEARVLLTQQAGERMSRGALRKGYAQLSAVLKSRAG</sequence>
<dbReference type="Proteomes" id="UP000306196">
    <property type="component" value="Unassembled WGS sequence"/>
</dbReference>
<name>A0A5R8KGU4_9BACT</name>
<evidence type="ECO:0008006" key="5">
    <source>
        <dbReference type="Google" id="ProtNLM"/>
    </source>
</evidence>
<accession>A0A5R8KGU4</accession>
<feature type="transmembrane region" description="Helical" evidence="2">
    <location>
        <begin position="315"/>
        <end position="333"/>
    </location>
</feature>
<dbReference type="EMBL" id="VAUV01000005">
    <property type="protein sequence ID" value="TLD71526.1"/>
    <property type="molecule type" value="Genomic_DNA"/>
</dbReference>
<protein>
    <recommendedName>
        <fullName evidence="5">DUF4350 domain-containing protein</fullName>
    </recommendedName>
</protein>
<dbReference type="AlphaFoldDB" id="A0A5R8KGU4"/>
<proteinExistence type="predicted"/>
<gene>
    <name evidence="3" type="ORF">FEM03_08375</name>
</gene>
<keyword evidence="2" id="KW-1133">Transmembrane helix</keyword>
<evidence type="ECO:0000313" key="3">
    <source>
        <dbReference type="EMBL" id="TLD71526.1"/>
    </source>
</evidence>
<organism evidence="3 4">
    <name type="scientific">Phragmitibacter flavus</name>
    <dbReference type="NCBI Taxonomy" id="2576071"/>
    <lineage>
        <taxon>Bacteria</taxon>
        <taxon>Pseudomonadati</taxon>
        <taxon>Verrucomicrobiota</taxon>
        <taxon>Verrucomicrobiia</taxon>
        <taxon>Verrucomicrobiales</taxon>
        <taxon>Verrucomicrobiaceae</taxon>
        <taxon>Phragmitibacter</taxon>
    </lineage>
</organism>
<reference evidence="3 4" key="1">
    <citation type="submission" date="2019-05" db="EMBL/GenBank/DDBJ databases">
        <title>Verrucobacter flavum gen. nov., sp. nov. a new member of the family Verrucomicrobiaceae.</title>
        <authorList>
            <person name="Szuroczki S."/>
            <person name="Abbaszade G."/>
            <person name="Szabo A."/>
            <person name="Felfoldi T."/>
            <person name="Schumann P."/>
            <person name="Boka K."/>
            <person name="Keki Z."/>
            <person name="Toumi M."/>
            <person name="Toth E."/>
        </authorList>
    </citation>
    <scope>NUCLEOTIDE SEQUENCE [LARGE SCALE GENOMIC DNA]</scope>
    <source>
        <strain evidence="3 4">MG-N-17</strain>
    </source>
</reference>
<keyword evidence="2" id="KW-0472">Membrane</keyword>
<evidence type="ECO:0000256" key="2">
    <source>
        <dbReference type="SAM" id="Phobius"/>
    </source>
</evidence>
<comment type="caution">
    <text evidence="3">The sequence shown here is derived from an EMBL/GenBank/DDBJ whole genome shotgun (WGS) entry which is preliminary data.</text>
</comment>
<feature type="region of interest" description="Disordered" evidence="1">
    <location>
        <begin position="140"/>
        <end position="166"/>
    </location>
</feature>
<evidence type="ECO:0000256" key="1">
    <source>
        <dbReference type="SAM" id="MobiDB-lite"/>
    </source>
</evidence>